<feature type="compositionally biased region" description="Acidic residues" evidence="1">
    <location>
        <begin position="90"/>
        <end position="107"/>
    </location>
</feature>
<evidence type="ECO:0000313" key="2">
    <source>
        <dbReference type="EMBL" id="CAF9942287.1"/>
    </source>
</evidence>
<feature type="compositionally biased region" description="Gly residues" evidence="1">
    <location>
        <begin position="1"/>
        <end position="12"/>
    </location>
</feature>
<gene>
    <name evidence="2" type="ORF">IMSHALPRED_003456</name>
</gene>
<proteinExistence type="predicted"/>
<dbReference type="AlphaFoldDB" id="A0A8H3PJD8"/>
<sequence>MASGGGFGGGTRPYGRDSSNVGPTYELHQLKRVAEKEERSDGHHHHHNVVQEERNGVPSFDSRSVTSMDSELCEGDKGRGPEHGRHEGEPEQTLEDAYDLCDLDSDGEDLQYPYELEWKVYDLRRDPRRNPSRRTGGRGQLTKDCGQLGDSDRLNVQHLQLIEDVI</sequence>
<dbReference type="Proteomes" id="UP000664534">
    <property type="component" value="Unassembled WGS sequence"/>
</dbReference>
<reference evidence="2" key="1">
    <citation type="submission" date="2021-03" db="EMBL/GenBank/DDBJ databases">
        <authorList>
            <person name="Tagirdzhanova G."/>
        </authorList>
    </citation>
    <scope>NUCLEOTIDE SEQUENCE</scope>
</reference>
<accession>A0A8H3PJD8</accession>
<feature type="compositionally biased region" description="Basic and acidic residues" evidence="1">
    <location>
        <begin position="28"/>
        <end position="41"/>
    </location>
</feature>
<evidence type="ECO:0000256" key="1">
    <source>
        <dbReference type="SAM" id="MobiDB-lite"/>
    </source>
</evidence>
<dbReference type="EMBL" id="CAJPDT010000177">
    <property type="protein sequence ID" value="CAF9942287.1"/>
    <property type="molecule type" value="Genomic_DNA"/>
</dbReference>
<feature type="region of interest" description="Disordered" evidence="1">
    <location>
        <begin position="1"/>
        <end position="107"/>
    </location>
</feature>
<name>A0A8H3PJD8_9LECA</name>
<feature type="compositionally biased region" description="Basic and acidic residues" evidence="1">
    <location>
        <begin position="74"/>
        <end position="89"/>
    </location>
</feature>
<comment type="caution">
    <text evidence="2">The sequence shown here is derived from an EMBL/GenBank/DDBJ whole genome shotgun (WGS) entry which is preliminary data.</text>
</comment>
<protein>
    <submittedName>
        <fullName evidence="2">Uncharacterized protein</fullName>
    </submittedName>
</protein>
<keyword evidence="3" id="KW-1185">Reference proteome</keyword>
<feature type="region of interest" description="Disordered" evidence="1">
    <location>
        <begin position="125"/>
        <end position="146"/>
    </location>
</feature>
<evidence type="ECO:0000313" key="3">
    <source>
        <dbReference type="Proteomes" id="UP000664534"/>
    </source>
</evidence>
<organism evidence="2 3">
    <name type="scientific">Imshaugia aleurites</name>
    <dbReference type="NCBI Taxonomy" id="172621"/>
    <lineage>
        <taxon>Eukaryota</taxon>
        <taxon>Fungi</taxon>
        <taxon>Dikarya</taxon>
        <taxon>Ascomycota</taxon>
        <taxon>Pezizomycotina</taxon>
        <taxon>Lecanoromycetes</taxon>
        <taxon>OSLEUM clade</taxon>
        <taxon>Lecanoromycetidae</taxon>
        <taxon>Lecanorales</taxon>
        <taxon>Lecanorineae</taxon>
        <taxon>Parmeliaceae</taxon>
        <taxon>Imshaugia</taxon>
    </lineage>
</organism>